<accession>A0A1Q5TGM7</accession>
<dbReference type="SUPFAM" id="SSF51306">
    <property type="entry name" value="LexA/Signal peptidase"/>
    <property type="match status" value="1"/>
</dbReference>
<keyword evidence="6" id="KW-1185">Reference proteome</keyword>
<evidence type="ECO:0000256" key="3">
    <source>
        <dbReference type="ARBA" id="ARBA00023163"/>
    </source>
</evidence>
<dbReference type="CDD" id="cd00093">
    <property type="entry name" value="HTH_XRE"/>
    <property type="match status" value="1"/>
</dbReference>
<dbReference type="InterPro" id="IPR010982">
    <property type="entry name" value="Lambda_DNA-bd_dom_sf"/>
</dbReference>
<dbReference type="OrthoDB" id="9791537at2"/>
<dbReference type="CDD" id="cd06529">
    <property type="entry name" value="S24_LexA-like"/>
    <property type="match status" value="1"/>
</dbReference>
<dbReference type="RefSeq" id="WP_074025217.1">
    <property type="nucleotide sequence ID" value="NZ_CAWNAG010000170.1"/>
</dbReference>
<comment type="caution">
    <text evidence="5">The sequence shown here is derived from an EMBL/GenBank/DDBJ whole genome shotgun (WGS) entry which is preliminary data.</text>
</comment>
<keyword evidence="1" id="KW-0805">Transcription regulation</keyword>
<dbReference type="EMBL" id="MKGQ01000060">
    <property type="protein sequence ID" value="OKO99351.1"/>
    <property type="molecule type" value="Genomic_DNA"/>
</dbReference>
<dbReference type="AlphaFoldDB" id="A0A1Q5TGM7"/>
<sequence length="230" mass="25637">MKHETLAQRLKYALSLRGLTQMHLAQKVGVTQGAIQKLTSGKATSTRKILAIAEALDVSVAWLERGVGVPDSGMANTLPTSAQQDKIFRVDALDIENLSRGGEIFSAEFKQAVNAIEYTPKQAKMLFNNRTSDAIKVISIYGDSMADTIEPGDQIFVDITSQHFDGDGIYLFIFGHCLHVKRLQMQGYKMAVLSDNPHYEAWYIDKEEISLLRIVAKVLFCQPQKLKLFA</sequence>
<dbReference type="GO" id="GO:0003677">
    <property type="term" value="F:DNA binding"/>
    <property type="evidence" value="ECO:0007669"/>
    <property type="project" value="UniProtKB-KW"/>
</dbReference>
<dbReference type="Gene3D" id="1.10.260.40">
    <property type="entry name" value="lambda repressor-like DNA-binding domains"/>
    <property type="match status" value="1"/>
</dbReference>
<dbReference type="Pfam" id="PF01381">
    <property type="entry name" value="HTH_3"/>
    <property type="match status" value="1"/>
</dbReference>
<dbReference type="Proteomes" id="UP000186268">
    <property type="component" value="Unassembled WGS sequence"/>
</dbReference>
<reference evidence="5 6" key="1">
    <citation type="submission" date="2016-09" db="EMBL/GenBank/DDBJ databases">
        <title>Xenorhabdus thuongxuanensis sp. nov. and Xenorhabdus eapokensis sp. nov., isolated from Steinernema species.</title>
        <authorList>
            <person name="Kaempfer P."/>
            <person name="Tobias N.J."/>
            <person name="Phan Ke L."/>
            <person name="Bode H.B."/>
            <person name="Glaeser S.P."/>
        </authorList>
    </citation>
    <scope>NUCLEOTIDE SEQUENCE [LARGE SCALE GENOMIC DNA]</scope>
    <source>
        <strain evidence="5 6">DL20</strain>
    </source>
</reference>
<name>A0A1Q5TGM7_9GAMM</name>
<evidence type="ECO:0000259" key="4">
    <source>
        <dbReference type="PROSITE" id="PS50943"/>
    </source>
</evidence>
<evidence type="ECO:0000313" key="5">
    <source>
        <dbReference type="EMBL" id="OKO99351.1"/>
    </source>
</evidence>
<dbReference type="InterPro" id="IPR036286">
    <property type="entry name" value="LexA/Signal_pep-like_sf"/>
</dbReference>
<dbReference type="SMART" id="SM00530">
    <property type="entry name" value="HTH_XRE"/>
    <property type="match status" value="1"/>
</dbReference>
<dbReference type="PROSITE" id="PS50943">
    <property type="entry name" value="HTH_CROC1"/>
    <property type="match status" value="1"/>
</dbReference>
<dbReference type="InterPro" id="IPR001387">
    <property type="entry name" value="Cro/C1-type_HTH"/>
</dbReference>
<keyword evidence="2" id="KW-0238">DNA-binding</keyword>
<protein>
    <submittedName>
        <fullName evidence="5">Transcriptional regulator</fullName>
    </submittedName>
</protein>
<keyword evidence="3" id="KW-0804">Transcription</keyword>
<dbReference type="STRING" id="1873482.Xedl_03718"/>
<organism evidence="5 6">
    <name type="scientific">Xenorhabdus eapokensis</name>
    <dbReference type="NCBI Taxonomy" id="1873482"/>
    <lineage>
        <taxon>Bacteria</taxon>
        <taxon>Pseudomonadati</taxon>
        <taxon>Pseudomonadota</taxon>
        <taxon>Gammaproteobacteria</taxon>
        <taxon>Enterobacterales</taxon>
        <taxon>Morganellaceae</taxon>
        <taxon>Xenorhabdus</taxon>
    </lineage>
</organism>
<feature type="domain" description="HTH cro/C1-type" evidence="4">
    <location>
        <begin position="10"/>
        <end position="63"/>
    </location>
</feature>
<evidence type="ECO:0000256" key="2">
    <source>
        <dbReference type="ARBA" id="ARBA00023125"/>
    </source>
</evidence>
<evidence type="ECO:0000313" key="6">
    <source>
        <dbReference type="Proteomes" id="UP000186268"/>
    </source>
</evidence>
<dbReference type="InterPro" id="IPR039418">
    <property type="entry name" value="LexA-like"/>
</dbReference>
<gene>
    <name evidence="5" type="ORF">Xedl_03718</name>
</gene>
<proteinExistence type="predicted"/>
<dbReference type="Gene3D" id="2.10.109.10">
    <property type="entry name" value="Umud Fragment, subunit A"/>
    <property type="match status" value="1"/>
</dbReference>
<dbReference type="PANTHER" id="PTHR40661:SF3">
    <property type="entry name" value="FELS-1 PROPHAGE TRANSCRIPTIONAL REGULATOR"/>
    <property type="match status" value="1"/>
</dbReference>
<dbReference type="Pfam" id="PF00717">
    <property type="entry name" value="Peptidase_S24"/>
    <property type="match status" value="1"/>
</dbReference>
<dbReference type="InterPro" id="IPR015927">
    <property type="entry name" value="Peptidase_S24_S26A/B/C"/>
</dbReference>
<evidence type="ECO:0000256" key="1">
    <source>
        <dbReference type="ARBA" id="ARBA00023015"/>
    </source>
</evidence>
<dbReference type="SUPFAM" id="SSF47413">
    <property type="entry name" value="lambda repressor-like DNA-binding domains"/>
    <property type="match status" value="1"/>
</dbReference>
<dbReference type="PANTHER" id="PTHR40661">
    <property type="match status" value="1"/>
</dbReference>